<dbReference type="InterPro" id="IPR052349">
    <property type="entry name" value="Metallo-hydrolase_Enzymes"/>
</dbReference>
<sequence>MISRELETLNESGAHGGYWIRNASVPQALIHEVAAGHYAKNASAPVSVALKLRGHRVERIVPELIEDGTPCIDLDGGLLLPGWVDAHTHLDKGHISPRAGVGGGGLLAAIEATRGDVPHWTRDDLARRMSFSLRSAFAYGTRAMRTHIDWERPEAPLAWDVAQGLRQEWAGRIDLQCAALLPLELFADVRMAENLARTIADCDGVLGAFVYPMARQREYIEQMFSLAERFDLWLDFHVDEHLEANVEGIRAILDAARRRDMGGRVMCGHCCALSVAPDEVVRETLADCAALGATVVSLPFTNLYLQDRRAGASPRLRGIFPLVEAAEAGVRVALASDNHRDPFLPFGDLDPLQTLTLASFAAHLAQPLERWSSTVTTTPATALNLPWDGVLREGAPADLVLLRARDSTEACSRWQADRMVVRAGRFIDTRLPDYRELDSPDVSADKFARGAKR</sequence>
<dbReference type="SUPFAM" id="SSF51556">
    <property type="entry name" value="Metallo-dependent hydrolases"/>
    <property type="match status" value="1"/>
</dbReference>
<dbReference type="Gene3D" id="3.20.20.140">
    <property type="entry name" value="Metal-dependent hydrolases"/>
    <property type="match status" value="1"/>
</dbReference>
<dbReference type="SUPFAM" id="SSF51338">
    <property type="entry name" value="Composite domain of metallo-dependent hydrolases"/>
    <property type="match status" value="1"/>
</dbReference>
<dbReference type="NCBIfam" id="NF005759">
    <property type="entry name" value="PRK07583.1"/>
    <property type="match status" value="1"/>
</dbReference>
<dbReference type="GO" id="GO:0004131">
    <property type="term" value="F:cytosine deaminase activity"/>
    <property type="evidence" value="ECO:0007669"/>
    <property type="project" value="UniProtKB-EC"/>
</dbReference>
<reference evidence="2 3" key="1">
    <citation type="submission" date="2020-04" db="EMBL/GenBank/DDBJ databases">
        <title>Paraburkholderia sp. RP-4-7 isolated from soil.</title>
        <authorList>
            <person name="Dahal R.H."/>
        </authorList>
    </citation>
    <scope>NUCLEOTIDE SEQUENCE [LARGE SCALE GENOMIC DNA]</scope>
    <source>
        <strain evidence="2 3">RP-4-7</strain>
    </source>
</reference>
<dbReference type="GO" id="GO:0035888">
    <property type="term" value="F:isoguanine deaminase activity"/>
    <property type="evidence" value="ECO:0007669"/>
    <property type="project" value="TreeGrafter"/>
</dbReference>
<dbReference type="EC" id="3.5.4.1" evidence="2"/>
<dbReference type="InterPro" id="IPR013108">
    <property type="entry name" value="Amidohydro_3"/>
</dbReference>
<dbReference type="Gene3D" id="2.30.40.10">
    <property type="entry name" value="Urease, subunit C, domain 1"/>
    <property type="match status" value="1"/>
</dbReference>
<dbReference type="GO" id="GO:0006209">
    <property type="term" value="P:cytosine catabolic process"/>
    <property type="evidence" value="ECO:0007669"/>
    <property type="project" value="TreeGrafter"/>
</dbReference>
<accession>A0A848INM5</accession>
<keyword evidence="3" id="KW-1185">Reference proteome</keyword>
<dbReference type="EMBL" id="JABBGJ010000066">
    <property type="protein sequence ID" value="NMM03958.1"/>
    <property type="molecule type" value="Genomic_DNA"/>
</dbReference>
<dbReference type="InterPro" id="IPR032466">
    <property type="entry name" value="Metal_Hydrolase"/>
</dbReference>
<dbReference type="Pfam" id="PF07969">
    <property type="entry name" value="Amidohydro_3"/>
    <property type="match status" value="1"/>
</dbReference>
<dbReference type="PANTHER" id="PTHR32027">
    <property type="entry name" value="CYTOSINE DEAMINASE"/>
    <property type="match status" value="1"/>
</dbReference>
<dbReference type="CDD" id="cd01293">
    <property type="entry name" value="Bact_CD"/>
    <property type="match status" value="1"/>
</dbReference>
<dbReference type="InterPro" id="IPR011059">
    <property type="entry name" value="Metal-dep_hydrolase_composite"/>
</dbReference>
<comment type="caution">
    <text evidence="2">The sequence shown here is derived from an EMBL/GenBank/DDBJ whole genome shotgun (WGS) entry which is preliminary data.</text>
</comment>
<gene>
    <name evidence="2" type="ORF">HHL24_39605</name>
</gene>
<evidence type="ECO:0000313" key="3">
    <source>
        <dbReference type="Proteomes" id="UP000544134"/>
    </source>
</evidence>
<dbReference type="PANTHER" id="PTHR32027:SF0">
    <property type="entry name" value="CYTOSINE DEAMINASE"/>
    <property type="match status" value="1"/>
</dbReference>
<proteinExistence type="predicted"/>
<name>A0A848INM5_9BURK</name>
<dbReference type="RefSeq" id="WP_169490733.1">
    <property type="nucleotide sequence ID" value="NZ_JABBGJ010000066.1"/>
</dbReference>
<keyword evidence="2" id="KW-0378">Hydrolase</keyword>
<dbReference type="Proteomes" id="UP000544134">
    <property type="component" value="Unassembled WGS sequence"/>
</dbReference>
<evidence type="ECO:0000259" key="1">
    <source>
        <dbReference type="Pfam" id="PF07969"/>
    </source>
</evidence>
<feature type="domain" description="Amidohydrolase 3" evidence="1">
    <location>
        <begin position="196"/>
        <end position="425"/>
    </location>
</feature>
<organism evidence="2 3">
    <name type="scientific">Paraburkholderia polaris</name>
    <dbReference type="NCBI Taxonomy" id="2728848"/>
    <lineage>
        <taxon>Bacteria</taxon>
        <taxon>Pseudomonadati</taxon>
        <taxon>Pseudomonadota</taxon>
        <taxon>Betaproteobacteria</taxon>
        <taxon>Burkholderiales</taxon>
        <taxon>Burkholderiaceae</taxon>
        <taxon>Paraburkholderia</taxon>
    </lineage>
</organism>
<dbReference type="AlphaFoldDB" id="A0A848INM5"/>
<protein>
    <submittedName>
        <fullName evidence="2">Cytosine deaminase</fullName>
        <ecNumber evidence="2">3.5.4.1</ecNumber>
    </submittedName>
</protein>
<evidence type="ECO:0000313" key="2">
    <source>
        <dbReference type="EMBL" id="NMM03958.1"/>
    </source>
</evidence>